<proteinExistence type="predicted"/>
<name>A0A914QQ43_9BILA</name>
<dbReference type="WBParaSite" id="PDA_v2.g552.t1">
    <property type="protein sequence ID" value="PDA_v2.g552.t1"/>
    <property type="gene ID" value="PDA_v2.g552"/>
</dbReference>
<keyword evidence="1" id="KW-1185">Reference proteome</keyword>
<organism evidence="1 2">
    <name type="scientific">Panagrolaimus davidi</name>
    <dbReference type="NCBI Taxonomy" id="227884"/>
    <lineage>
        <taxon>Eukaryota</taxon>
        <taxon>Metazoa</taxon>
        <taxon>Ecdysozoa</taxon>
        <taxon>Nematoda</taxon>
        <taxon>Chromadorea</taxon>
        <taxon>Rhabditida</taxon>
        <taxon>Tylenchina</taxon>
        <taxon>Panagrolaimomorpha</taxon>
        <taxon>Panagrolaimoidea</taxon>
        <taxon>Panagrolaimidae</taxon>
        <taxon>Panagrolaimus</taxon>
    </lineage>
</organism>
<dbReference type="Proteomes" id="UP000887578">
    <property type="component" value="Unplaced"/>
</dbReference>
<evidence type="ECO:0000313" key="2">
    <source>
        <dbReference type="WBParaSite" id="PDA_v2.g552.t1"/>
    </source>
</evidence>
<sequence>MIVLGLVNSFENDEKILYLNLLAEILLIPTVIEKEETLGVRRKRPYCNVIKNDVERSSNISVNHLPSSSSTAATIPTNPLNPVTFDIVKYRENGTFNKRLLLFTSNERKQCYEYYFLHSRSSYRCIECKKEQHFVDIKYSVNDEGRKTFHFNTPQHHICEPFDYSPTNYGPSLIVKSPNFMLAEHKFAGRFFPKVIILDENDKNFKAELQYSKPIKVYYCNRCRKQNITFAARIINFEGNDAIEIGCSKHVCMNKI</sequence>
<protein>
    <submittedName>
        <fullName evidence="2">Uncharacterized protein</fullName>
    </submittedName>
</protein>
<evidence type="ECO:0000313" key="1">
    <source>
        <dbReference type="Proteomes" id="UP000887578"/>
    </source>
</evidence>
<accession>A0A914QQ43</accession>
<reference evidence="2" key="1">
    <citation type="submission" date="2022-11" db="UniProtKB">
        <authorList>
            <consortium name="WormBaseParasite"/>
        </authorList>
    </citation>
    <scope>IDENTIFICATION</scope>
</reference>
<dbReference type="AlphaFoldDB" id="A0A914QQ43"/>